<feature type="compositionally biased region" description="Low complexity" evidence="8">
    <location>
        <begin position="46"/>
        <end position="62"/>
    </location>
</feature>
<dbReference type="GO" id="GO:0005198">
    <property type="term" value="F:structural molecule activity"/>
    <property type="evidence" value="ECO:0007669"/>
    <property type="project" value="InterPro"/>
</dbReference>
<evidence type="ECO:0000256" key="6">
    <source>
        <dbReference type="RuleBase" id="RU363137"/>
    </source>
</evidence>
<proteinExistence type="inferred from homology"/>
<reference evidence="10" key="1">
    <citation type="submission" date="2019-10" db="EMBL/GenBank/DDBJ databases">
        <title>Corvus moneduloides (New Caledonian crow) genome, bCorMon1, primary haplotype.</title>
        <authorList>
            <person name="Rutz C."/>
            <person name="Fungtammasan C."/>
            <person name="Mountcastle J."/>
            <person name="Formenti G."/>
            <person name="Chow W."/>
            <person name="Howe K."/>
            <person name="Steele M.P."/>
            <person name="Fernandes J."/>
            <person name="Gilbert M.T.P."/>
            <person name="Fedrigo O."/>
            <person name="Jarvis E.D."/>
            <person name="Gemmell N."/>
        </authorList>
    </citation>
    <scope>NUCLEOTIDE SEQUENCE [LARGE SCALE GENOMIC DNA]</scope>
</reference>
<dbReference type="GO" id="GO:0032050">
    <property type="term" value="F:clathrin heavy chain binding"/>
    <property type="evidence" value="ECO:0007669"/>
    <property type="project" value="TreeGrafter"/>
</dbReference>
<keyword evidence="4 6" id="KW-0168">Coated pit</keyword>
<feature type="compositionally biased region" description="Basic and acidic residues" evidence="8">
    <location>
        <begin position="182"/>
        <end position="195"/>
    </location>
</feature>
<evidence type="ECO:0000256" key="5">
    <source>
        <dbReference type="ARBA" id="ARBA00023329"/>
    </source>
</evidence>
<evidence type="ECO:0000256" key="1">
    <source>
        <dbReference type="ARBA" id="ARBA00004180"/>
    </source>
</evidence>
<dbReference type="GO" id="GO:0072583">
    <property type="term" value="P:clathrin-dependent endocytosis"/>
    <property type="evidence" value="ECO:0007669"/>
    <property type="project" value="TreeGrafter"/>
</dbReference>
<accession>A0A8U7N2X2</accession>
<gene>
    <name evidence="9" type="primary">CLTB</name>
</gene>
<dbReference type="InterPro" id="IPR000996">
    <property type="entry name" value="Clathrin_L-chain"/>
</dbReference>
<keyword evidence="7" id="KW-0175">Coiled coil</keyword>
<feature type="region of interest" description="Disordered" evidence="8">
    <location>
        <begin position="177"/>
        <end position="204"/>
    </location>
</feature>
<dbReference type="AlphaFoldDB" id="A0A8U7N2X2"/>
<organism evidence="9 10">
    <name type="scientific">Corvus moneduloides</name>
    <name type="common">New Caledonian crow</name>
    <dbReference type="NCBI Taxonomy" id="1196302"/>
    <lineage>
        <taxon>Eukaryota</taxon>
        <taxon>Metazoa</taxon>
        <taxon>Chordata</taxon>
        <taxon>Craniata</taxon>
        <taxon>Vertebrata</taxon>
        <taxon>Euteleostomi</taxon>
        <taxon>Archelosauria</taxon>
        <taxon>Archosauria</taxon>
        <taxon>Dinosauria</taxon>
        <taxon>Saurischia</taxon>
        <taxon>Theropoda</taxon>
        <taxon>Coelurosauria</taxon>
        <taxon>Aves</taxon>
        <taxon>Neognathae</taxon>
        <taxon>Neoaves</taxon>
        <taxon>Telluraves</taxon>
        <taxon>Australaves</taxon>
        <taxon>Passeriformes</taxon>
        <taxon>Corvoidea</taxon>
        <taxon>Corvidae</taxon>
        <taxon>Corvus</taxon>
    </lineage>
</organism>
<feature type="coiled-coil region" evidence="7">
    <location>
        <begin position="105"/>
        <end position="147"/>
    </location>
</feature>
<sequence>MADDFGFFSSSEGAGAEEDPAAAFLAQQESEIAGIENDEGFGPTDGEAAAAPGGQGAPPEQGFQNGGATVNGDVFQESNGPTDAYAAIAKADRLTQEPESIRKWREEQKKRLEELDAASKVTEQEWREKAKKDLEEWNLRQNEQMEKNRANNRYIGVSRAKRTVFLPGMFGGLFPHSGAQPCRDRALPSKGREPKSWSGSSGCAEPPWLEPHWDHHGILVPPAPVWGLQGGQGWAPGSPGVL</sequence>
<keyword evidence="10" id="KW-1185">Reference proteome</keyword>
<name>A0A8U7N2X2_CORMO</name>
<dbReference type="Pfam" id="PF01086">
    <property type="entry name" value="Clathrin_lg_ch"/>
    <property type="match status" value="1"/>
</dbReference>
<dbReference type="Ensembl" id="ENSCMUT00000038111.1">
    <property type="protein sequence ID" value="ENSCMUP00000033064.1"/>
    <property type="gene ID" value="ENSCMUG00000009956.2"/>
</dbReference>
<comment type="function">
    <text evidence="6">Clathrin is the major protein of the polyhedral coat of coated pits and vesicles.</text>
</comment>
<dbReference type="PANTHER" id="PTHR10639:SF28">
    <property type="entry name" value="CLATHRIN LIGHT CHAIN B"/>
    <property type="match status" value="1"/>
</dbReference>
<evidence type="ECO:0000256" key="2">
    <source>
        <dbReference type="ARBA" id="ARBA00005263"/>
    </source>
</evidence>
<comment type="subcellular location">
    <subcellularLocation>
        <location evidence="1 6">Cytoplasmic vesicle membrane</location>
        <topology evidence="1 6">Peripheral membrane protein</topology>
        <orientation evidence="1 6">Cytoplasmic side</orientation>
    </subcellularLocation>
    <subcellularLocation>
        <location evidence="6">Membrane</location>
        <location evidence="6">Coated pit</location>
        <topology evidence="6">Peripheral membrane protein</topology>
        <orientation evidence="6">Cytoplasmic side</orientation>
    </subcellularLocation>
    <text evidence="6">Cytoplasmic face of coated pits and vesicles.</text>
</comment>
<feature type="region of interest" description="Disordered" evidence="8">
    <location>
        <begin position="1"/>
        <end position="80"/>
    </location>
</feature>
<dbReference type="Proteomes" id="UP000694553">
    <property type="component" value="Unassembled WGS sequence"/>
</dbReference>
<feature type="compositionally biased region" description="Low complexity" evidence="8">
    <location>
        <begin position="1"/>
        <end position="14"/>
    </location>
</feature>
<evidence type="ECO:0000313" key="10">
    <source>
        <dbReference type="Proteomes" id="UP000694553"/>
    </source>
</evidence>
<dbReference type="GO" id="GO:0030130">
    <property type="term" value="C:clathrin coat of trans-Golgi network vesicle"/>
    <property type="evidence" value="ECO:0007669"/>
    <property type="project" value="InterPro"/>
</dbReference>
<dbReference type="PROSITE" id="PS00224">
    <property type="entry name" value="CLATHRIN_LIGHT_CHN_1"/>
    <property type="match status" value="1"/>
</dbReference>
<dbReference type="GO" id="GO:0006886">
    <property type="term" value="P:intracellular protein transport"/>
    <property type="evidence" value="ECO:0007669"/>
    <property type="project" value="InterPro"/>
</dbReference>
<dbReference type="GO" id="GO:0030672">
    <property type="term" value="C:synaptic vesicle membrane"/>
    <property type="evidence" value="ECO:0007669"/>
    <property type="project" value="TreeGrafter"/>
</dbReference>
<dbReference type="PANTHER" id="PTHR10639">
    <property type="entry name" value="CLATHRIN LIGHT CHAIN"/>
    <property type="match status" value="1"/>
</dbReference>
<keyword evidence="5 6" id="KW-0968">Cytoplasmic vesicle</keyword>
<reference evidence="9" key="2">
    <citation type="submission" date="2025-08" db="UniProtKB">
        <authorList>
            <consortium name="Ensembl"/>
        </authorList>
    </citation>
    <scope>IDENTIFICATION</scope>
</reference>
<reference evidence="9" key="3">
    <citation type="submission" date="2025-09" db="UniProtKB">
        <authorList>
            <consortium name="Ensembl"/>
        </authorList>
    </citation>
    <scope>IDENTIFICATION</scope>
</reference>
<evidence type="ECO:0000256" key="3">
    <source>
        <dbReference type="ARBA" id="ARBA00023136"/>
    </source>
</evidence>
<dbReference type="GO" id="GO:0030132">
    <property type="term" value="C:clathrin coat of coated pit"/>
    <property type="evidence" value="ECO:0007669"/>
    <property type="project" value="InterPro"/>
</dbReference>
<evidence type="ECO:0000313" key="9">
    <source>
        <dbReference type="Ensembl" id="ENSCMUP00000033064.1"/>
    </source>
</evidence>
<protein>
    <recommendedName>
        <fullName evidence="6">Clathrin light chain</fullName>
    </recommendedName>
</protein>
<evidence type="ECO:0000256" key="4">
    <source>
        <dbReference type="ARBA" id="ARBA00023176"/>
    </source>
</evidence>
<evidence type="ECO:0000256" key="8">
    <source>
        <dbReference type="SAM" id="MobiDB-lite"/>
    </source>
</evidence>
<evidence type="ECO:0000256" key="7">
    <source>
        <dbReference type="SAM" id="Coils"/>
    </source>
</evidence>
<dbReference type="GO" id="GO:0099631">
    <property type="term" value="C:postsynaptic endocytic zone cytoplasmic component"/>
    <property type="evidence" value="ECO:0007669"/>
    <property type="project" value="TreeGrafter"/>
</dbReference>
<comment type="similarity">
    <text evidence="2 6">Belongs to the clathrin light chain family.</text>
</comment>
<keyword evidence="3 6" id="KW-0472">Membrane</keyword>